<accession>Q0A9V2</accession>
<evidence type="ECO:0000259" key="1">
    <source>
        <dbReference type="PROSITE" id="PS50404"/>
    </source>
</evidence>
<dbReference type="Pfam" id="PF13417">
    <property type="entry name" value="GST_N_3"/>
    <property type="match status" value="1"/>
</dbReference>
<dbReference type="InterPro" id="IPR036249">
    <property type="entry name" value="Thioredoxin-like_sf"/>
</dbReference>
<dbReference type="PROSITE" id="PS51354">
    <property type="entry name" value="GLUTAREDOXIN_2"/>
    <property type="match status" value="1"/>
</dbReference>
<dbReference type="Proteomes" id="UP000001962">
    <property type="component" value="Chromosome"/>
</dbReference>
<dbReference type="eggNOG" id="COG0695">
    <property type="taxonomic scope" value="Bacteria"/>
</dbReference>
<dbReference type="RefSeq" id="WP_011628780.1">
    <property type="nucleotide sequence ID" value="NC_008340.1"/>
</dbReference>
<dbReference type="HOGENOM" id="CLU_026126_8_0_6"/>
<reference evidence="3" key="1">
    <citation type="submission" date="2006-08" db="EMBL/GenBank/DDBJ databases">
        <title>Complete sequence of Alkalilimnicola ehrilichei MLHE-1.</title>
        <authorList>
            <person name="Copeland A."/>
            <person name="Lucas S."/>
            <person name="Lapidus A."/>
            <person name="Barry K."/>
            <person name="Detter J.C."/>
            <person name="Glavina del Rio T."/>
            <person name="Hammon N."/>
            <person name="Israni S."/>
            <person name="Dalin E."/>
            <person name="Tice H."/>
            <person name="Pitluck S."/>
            <person name="Sims D."/>
            <person name="Brettin T."/>
            <person name="Bruce D."/>
            <person name="Han C."/>
            <person name="Tapia R."/>
            <person name="Gilna P."/>
            <person name="Schmutz J."/>
            <person name="Larimer F."/>
            <person name="Land M."/>
            <person name="Hauser L."/>
            <person name="Kyrpides N."/>
            <person name="Mikhailova N."/>
            <person name="Oremland R.S."/>
            <person name="Hoeft S.E."/>
            <person name="Switzer-Blum J."/>
            <person name="Kulp T."/>
            <person name="King G."/>
            <person name="Tabita R."/>
            <person name="Witte B."/>
            <person name="Santini J.M."/>
            <person name="Basu P."/>
            <person name="Hollibaugh J.T."/>
            <person name="Xie G."/>
            <person name="Stolz J.F."/>
            <person name="Richardson P."/>
        </authorList>
    </citation>
    <scope>NUCLEOTIDE SEQUENCE [LARGE SCALE GENOMIC DNA]</scope>
    <source>
        <strain evidence="3">ATCC BAA-1101 / DSM 17681 / MLHE-1</strain>
    </source>
</reference>
<feature type="domain" description="GST N-terminal" evidence="1">
    <location>
        <begin position="47"/>
        <end position="130"/>
    </location>
</feature>
<sequence>MRILIRYFFRGVRLVLTPFMIAGSRLMMPKGIERDPEDQRAVDAQTRRLALYHYPACPFCIKVRRVMHRLSLDIELRNAQGPGEYRETLRREGGRVMVPCLRIEQEDGSVRWLYESDDIIEYLLDHFEPE</sequence>
<protein>
    <submittedName>
        <fullName evidence="2">Glutaredoxin</fullName>
    </submittedName>
</protein>
<gene>
    <name evidence="2" type="ordered locus">Mlg_1032</name>
</gene>
<proteinExistence type="predicted"/>
<dbReference type="OrthoDB" id="9793736at2"/>
<dbReference type="SUPFAM" id="SSF52833">
    <property type="entry name" value="Thioredoxin-like"/>
    <property type="match status" value="1"/>
</dbReference>
<dbReference type="Gene3D" id="3.40.30.10">
    <property type="entry name" value="Glutaredoxin"/>
    <property type="match status" value="1"/>
</dbReference>
<organism evidence="2 3">
    <name type="scientific">Alkalilimnicola ehrlichii (strain ATCC BAA-1101 / DSM 17681 / MLHE-1)</name>
    <dbReference type="NCBI Taxonomy" id="187272"/>
    <lineage>
        <taxon>Bacteria</taxon>
        <taxon>Pseudomonadati</taxon>
        <taxon>Pseudomonadota</taxon>
        <taxon>Gammaproteobacteria</taxon>
        <taxon>Chromatiales</taxon>
        <taxon>Ectothiorhodospiraceae</taxon>
        <taxon>Alkalilimnicola</taxon>
    </lineage>
</organism>
<dbReference type="PROSITE" id="PS50404">
    <property type="entry name" value="GST_NTER"/>
    <property type="match status" value="1"/>
</dbReference>
<dbReference type="PROSITE" id="PS00195">
    <property type="entry name" value="GLUTAREDOXIN_1"/>
    <property type="match status" value="1"/>
</dbReference>
<dbReference type="InterPro" id="IPR004045">
    <property type="entry name" value="Glutathione_S-Trfase_N"/>
</dbReference>
<dbReference type="KEGG" id="aeh:Mlg_1032"/>
<evidence type="ECO:0000313" key="2">
    <source>
        <dbReference type="EMBL" id="ABI56385.1"/>
    </source>
</evidence>
<dbReference type="EMBL" id="CP000453">
    <property type="protein sequence ID" value="ABI56385.1"/>
    <property type="molecule type" value="Genomic_DNA"/>
</dbReference>
<keyword evidence="3" id="KW-1185">Reference proteome</keyword>
<dbReference type="AlphaFoldDB" id="Q0A9V2"/>
<name>Q0A9V2_ALKEH</name>
<evidence type="ECO:0000313" key="3">
    <source>
        <dbReference type="Proteomes" id="UP000001962"/>
    </source>
</evidence>
<dbReference type="InterPro" id="IPR011767">
    <property type="entry name" value="GLR_AS"/>
</dbReference>